<gene>
    <name evidence="1" type="ORF">ACFSQ3_09585</name>
</gene>
<evidence type="ECO:0000313" key="2">
    <source>
        <dbReference type="Proteomes" id="UP001597393"/>
    </source>
</evidence>
<name>A0ABW5NKN4_9SPHI</name>
<dbReference type="EMBL" id="JBHUMA010000006">
    <property type="protein sequence ID" value="MFD2599203.1"/>
    <property type="molecule type" value="Genomic_DNA"/>
</dbReference>
<proteinExistence type="predicted"/>
<dbReference type="Proteomes" id="UP001597393">
    <property type="component" value="Unassembled WGS sequence"/>
</dbReference>
<keyword evidence="2" id="KW-1185">Reference proteome</keyword>
<evidence type="ECO:0000313" key="1">
    <source>
        <dbReference type="EMBL" id="MFD2599203.1"/>
    </source>
</evidence>
<organism evidence="1 2">
    <name type="scientific">Sphingobacterium corticis</name>
    <dbReference type="NCBI Taxonomy" id="1812823"/>
    <lineage>
        <taxon>Bacteria</taxon>
        <taxon>Pseudomonadati</taxon>
        <taxon>Bacteroidota</taxon>
        <taxon>Sphingobacteriia</taxon>
        <taxon>Sphingobacteriales</taxon>
        <taxon>Sphingobacteriaceae</taxon>
        <taxon>Sphingobacterium</taxon>
    </lineage>
</organism>
<protein>
    <submittedName>
        <fullName evidence="1">Uncharacterized protein</fullName>
    </submittedName>
</protein>
<sequence>MRAIDYCRKYGISQDRLESILSVSITSDYILSKNQQEIYPSMFNSKRRNEKKMQAMKKKEGFKKNYW</sequence>
<dbReference type="RefSeq" id="WP_380869329.1">
    <property type="nucleotide sequence ID" value="NZ_JBHUMA010000006.1"/>
</dbReference>
<accession>A0ABW5NKN4</accession>
<reference evidence="2" key="1">
    <citation type="journal article" date="2019" name="Int. J. Syst. Evol. Microbiol.">
        <title>The Global Catalogue of Microorganisms (GCM) 10K type strain sequencing project: providing services to taxonomists for standard genome sequencing and annotation.</title>
        <authorList>
            <consortium name="The Broad Institute Genomics Platform"/>
            <consortium name="The Broad Institute Genome Sequencing Center for Infectious Disease"/>
            <person name="Wu L."/>
            <person name="Ma J."/>
        </authorList>
    </citation>
    <scope>NUCLEOTIDE SEQUENCE [LARGE SCALE GENOMIC DNA]</scope>
    <source>
        <strain evidence="2">KCTC 42248</strain>
    </source>
</reference>
<comment type="caution">
    <text evidence="1">The sequence shown here is derived from an EMBL/GenBank/DDBJ whole genome shotgun (WGS) entry which is preliminary data.</text>
</comment>